<dbReference type="Gene3D" id="1.10.1670.10">
    <property type="entry name" value="Helix-hairpin-Helix base-excision DNA repair enzymes (C-terminal)"/>
    <property type="match status" value="1"/>
</dbReference>
<evidence type="ECO:0000313" key="2">
    <source>
        <dbReference type="Proteomes" id="UP000739538"/>
    </source>
</evidence>
<dbReference type="AlphaFoldDB" id="A0A956NJ37"/>
<organism evidence="1 2">
    <name type="scientific">Eiseniibacteriota bacterium</name>
    <dbReference type="NCBI Taxonomy" id="2212470"/>
    <lineage>
        <taxon>Bacteria</taxon>
        <taxon>Candidatus Eiseniibacteriota</taxon>
    </lineage>
</organism>
<reference evidence="1" key="1">
    <citation type="submission" date="2020-04" db="EMBL/GenBank/DDBJ databases">
        <authorList>
            <person name="Zhang T."/>
        </authorList>
    </citation>
    <scope>NUCLEOTIDE SEQUENCE</scope>
    <source>
        <strain evidence="1">HKST-UBA02</strain>
    </source>
</reference>
<gene>
    <name evidence="1" type="ORF">KDA27_27270</name>
</gene>
<dbReference type="InterPro" id="IPR023170">
    <property type="entry name" value="HhH_base_excis_C"/>
</dbReference>
<comment type="caution">
    <text evidence="1">The sequence shown here is derived from an EMBL/GenBank/DDBJ whole genome shotgun (WGS) entry which is preliminary data.</text>
</comment>
<protein>
    <submittedName>
        <fullName evidence="1">Uncharacterized protein</fullName>
    </submittedName>
</protein>
<dbReference type="Gene3D" id="1.10.340.30">
    <property type="entry name" value="Hypothetical protein, domain 2"/>
    <property type="match status" value="1"/>
</dbReference>
<accession>A0A956NJ37</accession>
<sequence>MRSKGRSRLVKQARAIAIREEKLLNEMKRNGRKMLRRSDFLWHILVENAATLGSSRGYAGLIKTLENYRRVEYSAAIRVPRVRLESHLSKALLAGKVRMPRQKARNLARCLDLIEALGGAARARKAALSMPGTDAKIAFLKLFPGVGPKYARNTWMNVHHEDFRNTIAIDSRIQSISDAMSVSFRSYEEHEAFYRDVARDAGMDAWDLDRIMYRFRDEVLEAMSRG</sequence>
<evidence type="ECO:0000313" key="1">
    <source>
        <dbReference type="EMBL" id="MCA9759526.1"/>
    </source>
</evidence>
<name>A0A956NJ37_UNCEI</name>
<reference evidence="1" key="2">
    <citation type="journal article" date="2021" name="Microbiome">
        <title>Successional dynamics and alternative stable states in a saline activated sludge microbial community over 9 years.</title>
        <authorList>
            <person name="Wang Y."/>
            <person name="Ye J."/>
            <person name="Ju F."/>
            <person name="Liu L."/>
            <person name="Boyd J.A."/>
            <person name="Deng Y."/>
            <person name="Parks D.H."/>
            <person name="Jiang X."/>
            <person name="Yin X."/>
            <person name="Woodcroft B.J."/>
            <person name="Tyson G.W."/>
            <person name="Hugenholtz P."/>
            <person name="Polz M.F."/>
            <person name="Zhang T."/>
        </authorList>
    </citation>
    <scope>NUCLEOTIDE SEQUENCE</scope>
    <source>
        <strain evidence="1">HKST-UBA02</strain>
    </source>
</reference>
<dbReference type="EMBL" id="JAGQHS010000378">
    <property type="protein sequence ID" value="MCA9759526.1"/>
    <property type="molecule type" value="Genomic_DNA"/>
</dbReference>
<proteinExistence type="predicted"/>
<dbReference type="Proteomes" id="UP000739538">
    <property type="component" value="Unassembled WGS sequence"/>
</dbReference>